<keyword evidence="1" id="KW-0812">Transmembrane</keyword>
<name>A0AAU7PIT3_9CAUD</name>
<organism evidence="2">
    <name type="scientific">Escherichia phage fEgEco12</name>
    <dbReference type="NCBI Taxonomy" id="3158837"/>
    <lineage>
        <taxon>Viruses</taxon>
        <taxon>Duplodnaviria</taxon>
        <taxon>Heunggongvirae</taxon>
        <taxon>Uroviricota</taxon>
        <taxon>Caudoviricetes</taxon>
    </lineage>
</organism>
<accession>A0AAU7PIT3</accession>
<reference evidence="2" key="1">
    <citation type="submission" date="2024-05" db="EMBL/GenBank/DDBJ databases">
        <authorList>
            <person name="Badawy S."/>
            <person name="Skurnik M."/>
        </authorList>
    </citation>
    <scope>NUCLEOTIDE SEQUENCE</scope>
</reference>
<evidence type="ECO:0000256" key="1">
    <source>
        <dbReference type="SAM" id="Phobius"/>
    </source>
</evidence>
<sequence length="99" mass="11464">MSTHKRICSSILRVLIVCSCITLSIFLFLNRSQIENRITKTVIPSIEKYFFKSSFELDKVNESFIEILSKNSDISTVVLYKFVPDEDTKMYKGQVRTST</sequence>
<protein>
    <submittedName>
        <fullName evidence="2">Uncharacterized protein</fullName>
    </submittedName>
</protein>
<keyword evidence="1" id="KW-1133">Transmembrane helix</keyword>
<keyword evidence="1" id="KW-0472">Membrane</keyword>
<proteinExistence type="predicted"/>
<dbReference type="EMBL" id="PP777464">
    <property type="protein sequence ID" value="XBS49487.1"/>
    <property type="molecule type" value="Genomic_DNA"/>
</dbReference>
<evidence type="ECO:0000313" key="2">
    <source>
        <dbReference type="EMBL" id="XBS49487.1"/>
    </source>
</evidence>
<feature type="transmembrane region" description="Helical" evidence="1">
    <location>
        <begin position="12"/>
        <end position="29"/>
    </location>
</feature>